<evidence type="ECO:0000259" key="1">
    <source>
        <dbReference type="Pfam" id="PF15644"/>
    </source>
</evidence>
<dbReference type="InterPro" id="IPR028908">
    <property type="entry name" value="Tox-PL_dom"/>
</dbReference>
<dbReference type="EMBL" id="VUOC01000002">
    <property type="protein sequence ID" value="KAA2243183.1"/>
    <property type="molecule type" value="Genomic_DNA"/>
</dbReference>
<organism evidence="2 3">
    <name type="scientific">Chitinophaga agrisoli</name>
    <dbReference type="NCBI Taxonomy" id="2607653"/>
    <lineage>
        <taxon>Bacteria</taxon>
        <taxon>Pseudomonadati</taxon>
        <taxon>Bacteroidota</taxon>
        <taxon>Chitinophagia</taxon>
        <taxon>Chitinophagales</taxon>
        <taxon>Chitinophagaceae</taxon>
        <taxon>Chitinophaga</taxon>
    </lineage>
</organism>
<dbReference type="Proteomes" id="UP000324611">
    <property type="component" value="Unassembled WGS sequence"/>
</dbReference>
<feature type="domain" description="Tox-PL" evidence="1">
    <location>
        <begin position="2656"/>
        <end position="2753"/>
    </location>
</feature>
<dbReference type="RefSeq" id="WP_149838058.1">
    <property type="nucleotide sequence ID" value="NZ_VUOC01000002.1"/>
</dbReference>
<dbReference type="InterPro" id="IPR022385">
    <property type="entry name" value="Rhs_assc_core"/>
</dbReference>
<proteinExistence type="predicted"/>
<keyword evidence="3" id="KW-1185">Reference proteome</keyword>
<dbReference type="NCBIfam" id="TIGR03696">
    <property type="entry name" value="Rhs_assc_core"/>
    <property type="match status" value="1"/>
</dbReference>
<evidence type="ECO:0000313" key="3">
    <source>
        <dbReference type="Proteomes" id="UP000324611"/>
    </source>
</evidence>
<name>A0A5B2VTR6_9BACT</name>
<evidence type="ECO:0000313" key="2">
    <source>
        <dbReference type="EMBL" id="KAA2243183.1"/>
    </source>
</evidence>
<dbReference type="Pfam" id="PF15644">
    <property type="entry name" value="Gln_amidase"/>
    <property type="match status" value="1"/>
</dbReference>
<sequence>MLTGFPNLKDMMHYLHKQKKIGQYIVLFVLLAFTNSAWAQTGSSIFKKVLDGGKGQLVKDAAITIQDTAYFSATLQNKLDTPYKVTNIVTFKINEYAPVYLPAQFTATARIRVIYTTRDHTIDSVTEKVLEINYDTAKAYAVRSSFVFRDAHEVTVKVLDITTSISGVIPALVLENELQAQPAYKLSCIDDAVHKITLDVAANTDSTDELRVTWDNAIGADEYDLEWAYIDSSALKKYGTHPNAALIFDNNASRVTVKDNAYAIPLLYDNGGILYMRVRAIIDNGNNQRIETIWSSDFPDGLGSYIFTGHQRRLNWQSDVSYAEDGKRKAVVQYFDGSLRSRQMVTKDNTTGTTVVGESYYDYQGRPVIQVLPAPTINTIIKYSRNFNTAVNGGEYDKDGYDHMLDSTEFLTASAAEMSADSGASRYYSPNNPERDNGINRFIPDAQGYPFTETSYTQDNTGRISRQGGVGPVYKLGSNHETKYYYGSPGDNDLDALFGTEAGDKTHYFKNMVRDANGQYSISYVDMHGRTIATALAGLPDSASLDALPSYSVYSTMDVLSKPGSNVVKEMVMESRQSQVVAIPSDYEFSYSLTPPVLQKQSCAPDGSIICYPALYDLEITITDDSYNLVLDGKPVRKVVYNYKRGNIQLGACNDALPSFDTTFVVNLKKGNYEITKRLTISQEGLDYYRDSIFLPSNLCRTLDDFIQQQRLLVANMQCVPTCQSCLDGLGTLDEFRSRYINALGDGDIPSDSRIQLAYREAQENCDALCNKVTEAEDLRKAMLMDVTPPSGQYANIDNELDTWSVFYTSGTDTLPPYQRPYLLYKDELGNPDHVHDDITNAEIAPQNLEKDRFSANFKSSWAETLLPLHPEYCKLLEMEKHNSSYNWDKLFGAVDTYAEAKEKGYLNPTANTLIAPFTAYHAVPENEDSLALESADLQAKLEEKLSNYQQNGYSIWSLAVIAIKCKQSETACASQYSIAGTAFDETSLCEGELDMAWRTFREMYLQAKRDIINGLIQQSCPGPKASDLTAAGKQPHFNNTIELLNQQGIGYMNNSDGTAAQNAANVALQQSYDSTCAAYAEYWLQQVAPCQYNSDAWRDIKAKLIQVCKEGSDIDHPYGSSTVKPGSTNEYKSFADVLNEYNSQHSANPLVCNGEMITAPKPYDKQSAFVNKTLYGKPADCECTKLTKLNGEYRANATAADTSFAAYLFRTRRITMSDDELNQLMTACNGNSTCGYFPQPITIPPALQCYTGDICVTCQTVDSLYNLFSTTYPGNLPAIEETDETQAKKNTLFANFMNNRLGFNKQAWEYLDFRKQCEQQSNPTFARVLSSQAAQIGTTCDQLQTLKQQFLQLYPASMGDTVTVNRNIPVVDVLHLRVFEDDSTEQPAFRSQAALAAVVWTDTRWYRLRDNITFSFAKLAKDAVITNASLTLTGKPDDIDFYLGYGSEYKAIGYDNTYGVFERALGPVIENVTTWSSQPATTAANRLALPPLQEGYRTNSYPDQPCTGLAKDLYMDYLRGNYNGLIFRLNEDSLNNVYRGMTLWSNGAAAPSNVAPVLKVIYKASRCEEFVAYMNEQLPHSAFTPQSLEALYMSVCGAGAGICSPADTYPTYNGPLLCDKATPLFGPVTESINNCSDNEFFAISTGTELYKAYKDSIRNSFDSAYINTALQAATLEDFKVKYNASEYHYTLYYYDQAGNLIKTIPPAGVVVNRTQPWLDAVKNARAAGQSKVPEHTMATEYHYNTLNLVIAQQTPDAGQSRFWYDRLGRLAVSQNARQAPLKAYSYTLYDPLGRIIEVGEISSGETMSDDISRNDNALTSWIAHAENTKAQITRTTYDKPYTPLEGAEEGHILLAANVRNRVSWSAVYNTKTDLDSNKYAAGTFYSYDIHGNVDTLVQDFRKSPLQAAGNRWRKMVYRYDLISGKVNEVAYQPGEPDAFYHRYSYDAENRLTNVETSHDSIYWENDAFYQYYKHGPLARAVLGQQQVQGLDYAYTLQGWLKGVNSTALTPGFDMSGDGASGSIVAKDAFGFALHYFGNRDYNPIKSSVKPFAEGVDAGSNFRPLFNGNIAAMSVHLPTLGEPMLYAYNYDVLNRLTAMNALRNLNKTTNTWMPSLLEDFKERVTYDANGNILSYLRNGNQTFAGKPLGMDSLSYAYISDRNQLDHIEDKVDSMAYDNDIDSQLGGNYAYDSIGNLIRDTKEGIDSIKWTVYGKIQSIHKSNGTNIYYTYDVTGNRISKNVNGKQTWYVRDASGNIMSVYTVGDATVNNGDLTQTETNLYGSSRLGMSTLYTNIQHTVLPVTTNMPGLGTGINITFTRGNKIFELSNHLGNVLVTVLDVKKGVSVDGSTVDHYEAKIASAQDYYPFGMLMPGRNGHKIAGGWSSGNSVVNGYSVPESLTVNNRSGNQPGEYVAAERISFTEGFNSGGDDRFDARIADGGYVSESGGVGGGNSEALSGYRYGFNGKENDGEVKGEGNEQDYGMRVYDPRVGRFLSVDPITAKYPELTPYQFASNRPIDAIDLDGLEALPVAEGEAAPVMRPIIGGLRTPMPMAPYTRYGVSPAGAAYEENPLSTIEQIKQAEEHRREEYLLNNVLIGGKWVPRFEDEVRDLRAKRTQAALEQFDENRTGGIFVNSRGRMLRGRGRGYNINRFGGESNCAGCTIAGDATLNGRPAIALNHEPMTAEDFFMWFSPLKVPTRHEKLKEIETLMKQAGDGATGVIFGHRANIDGLPVDGHFFNVVNEKGKIKFLDFQQKPNKQVIDTKNLMQREGYDALFFRTTNR</sequence>
<accession>A0A5B2VTR6</accession>
<dbReference type="PANTHER" id="PTHR32305:SF15">
    <property type="entry name" value="PROTEIN RHSA-RELATED"/>
    <property type="match status" value="1"/>
</dbReference>
<comment type="caution">
    <text evidence="2">The sequence shown here is derived from an EMBL/GenBank/DDBJ whole genome shotgun (WGS) entry which is preliminary data.</text>
</comment>
<dbReference type="Gene3D" id="2.180.10.10">
    <property type="entry name" value="RHS repeat-associated core"/>
    <property type="match status" value="1"/>
</dbReference>
<gene>
    <name evidence="2" type="ORF">F0L74_11755</name>
</gene>
<dbReference type="PANTHER" id="PTHR32305">
    <property type="match status" value="1"/>
</dbReference>
<reference evidence="2 3" key="1">
    <citation type="submission" date="2019-09" db="EMBL/GenBank/DDBJ databases">
        <title>Chitinophaga ginsengihumi sp. nov., isolated from soil of ginseng rhizosphere.</title>
        <authorList>
            <person name="Lee J."/>
        </authorList>
    </citation>
    <scope>NUCLEOTIDE SEQUENCE [LARGE SCALE GENOMIC DNA]</scope>
    <source>
        <strain evidence="2 3">BN140078</strain>
    </source>
</reference>
<protein>
    <recommendedName>
        <fullName evidence="1">Tox-PL domain-containing protein</fullName>
    </recommendedName>
</protein>
<reference evidence="2 3" key="2">
    <citation type="submission" date="2019-09" db="EMBL/GenBank/DDBJ databases">
        <authorList>
            <person name="Jin C."/>
        </authorList>
    </citation>
    <scope>NUCLEOTIDE SEQUENCE [LARGE SCALE GENOMIC DNA]</scope>
    <source>
        <strain evidence="2 3">BN140078</strain>
    </source>
</reference>
<dbReference type="InterPro" id="IPR050708">
    <property type="entry name" value="T6SS_VgrG/RHS"/>
</dbReference>